<evidence type="ECO:0000256" key="1">
    <source>
        <dbReference type="SAM" id="MobiDB-lite"/>
    </source>
</evidence>
<organism evidence="2 3">
    <name type="scientific">Pleurodeles waltl</name>
    <name type="common">Iberian ribbed newt</name>
    <dbReference type="NCBI Taxonomy" id="8319"/>
    <lineage>
        <taxon>Eukaryota</taxon>
        <taxon>Metazoa</taxon>
        <taxon>Chordata</taxon>
        <taxon>Craniata</taxon>
        <taxon>Vertebrata</taxon>
        <taxon>Euteleostomi</taxon>
        <taxon>Amphibia</taxon>
        <taxon>Batrachia</taxon>
        <taxon>Caudata</taxon>
        <taxon>Salamandroidea</taxon>
        <taxon>Salamandridae</taxon>
        <taxon>Pleurodelinae</taxon>
        <taxon>Pleurodeles</taxon>
    </lineage>
</organism>
<dbReference type="AlphaFoldDB" id="A0AAV7P1Q6"/>
<dbReference type="Proteomes" id="UP001066276">
    <property type="component" value="Chromosome 8"/>
</dbReference>
<comment type="caution">
    <text evidence="2">The sequence shown here is derived from an EMBL/GenBank/DDBJ whole genome shotgun (WGS) entry which is preliminary data.</text>
</comment>
<name>A0AAV7P1Q6_PLEWA</name>
<keyword evidence="3" id="KW-1185">Reference proteome</keyword>
<sequence length="111" mass="11718">MVTPTRSSAGCAASVEWGCPHPRWQLAGEIGVLGCAEGPGTTRRRIPFQGSVADGTELQRAAHRATGEPTCREGRWGTGTSLPDIGGWDRAEAQDLSERKGDPGYGGRGLR</sequence>
<accession>A0AAV7P1Q6</accession>
<dbReference type="EMBL" id="JANPWB010000012">
    <property type="protein sequence ID" value="KAJ1121104.1"/>
    <property type="molecule type" value="Genomic_DNA"/>
</dbReference>
<reference evidence="2" key="1">
    <citation type="journal article" date="2022" name="bioRxiv">
        <title>Sequencing and chromosome-scale assembly of the giantPleurodeles waltlgenome.</title>
        <authorList>
            <person name="Brown T."/>
            <person name="Elewa A."/>
            <person name="Iarovenko S."/>
            <person name="Subramanian E."/>
            <person name="Araus A.J."/>
            <person name="Petzold A."/>
            <person name="Susuki M."/>
            <person name="Suzuki K.-i.T."/>
            <person name="Hayashi T."/>
            <person name="Toyoda A."/>
            <person name="Oliveira C."/>
            <person name="Osipova E."/>
            <person name="Leigh N.D."/>
            <person name="Simon A."/>
            <person name="Yun M.H."/>
        </authorList>
    </citation>
    <scope>NUCLEOTIDE SEQUENCE</scope>
    <source>
        <strain evidence="2">20211129_DDA</strain>
        <tissue evidence="2">Liver</tissue>
    </source>
</reference>
<gene>
    <name evidence="2" type="ORF">NDU88_009232</name>
</gene>
<evidence type="ECO:0000313" key="3">
    <source>
        <dbReference type="Proteomes" id="UP001066276"/>
    </source>
</evidence>
<feature type="region of interest" description="Disordered" evidence="1">
    <location>
        <begin position="64"/>
        <end position="111"/>
    </location>
</feature>
<evidence type="ECO:0000313" key="2">
    <source>
        <dbReference type="EMBL" id="KAJ1121104.1"/>
    </source>
</evidence>
<feature type="compositionally biased region" description="Basic and acidic residues" evidence="1">
    <location>
        <begin position="87"/>
        <end position="102"/>
    </location>
</feature>
<protein>
    <submittedName>
        <fullName evidence="2">Uncharacterized protein</fullName>
    </submittedName>
</protein>
<proteinExistence type="predicted"/>